<proteinExistence type="inferred from homology"/>
<evidence type="ECO:0000313" key="11">
    <source>
        <dbReference type="Proteomes" id="UP000754821"/>
    </source>
</evidence>
<keyword evidence="5 6" id="KW-0804">Transcription</keyword>
<dbReference type="NCBIfam" id="TIGR02393">
    <property type="entry name" value="RpoD_Cterm"/>
    <property type="match status" value="1"/>
</dbReference>
<evidence type="ECO:0000256" key="7">
    <source>
        <dbReference type="SAM" id="MobiDB-lite"/>
    </source>
</evidence>
<dbReference type="PRINTS" id="PR00046">
    <property type="entry name" value="SIGMA70FCT"/>
</dbReference>
<keyword evidence="4 6" id="KW-0238">DNA-binding</keyword>
<dbReference type="Proteomes" id="UP000754821">
    <property type="component" value="Unassembled WGS sequence"/>
</dbReference>
<dbReference type="InterPro" id="IPR007630">
    <property type="entry name" value="RNA_pol_sigma70_r4"/>
</dbReference>
<evidence type="ECO:0000256" key="2">
    <source>
        <dbReference type="ARBA" id="ARBA00023015"/>
    </source>
</evidence>
<dbReference type="SUPFAM" id="SSF88659">
    <property type="entry name" value="Sigma3 and sigma4 domains of RNA polymerase sigma factors"/>
    <property type="match status" value="2"/>
</dbReference>
<dbReference type="Pfam" id="PF03979">
    <property type="entry name" value="Sigma70_r1_1"/>
    <property type="match status" value="1"/>
</dbReference>
<dbReference type="Pfam" id="PF04545">
    <property type="entry name" value="Sigma70_r4"/>
    <property type="match status" value="1"/>
</dbReference>
<dbReference type="Pfam" id="PF00140">
    <property type="entry name" value="Sigma70_r1_2"/>
    <property type="match status" value="1"/>
</dbReference>
<evidence type="ECO:0000259" key="8">
    <source>
        <dbReference type="PROSITE" id="PS00715"/>
    </source>
</evidence>
<evidence type="ECO:0000256" key="6">
    <source>
        <dbReference type="HAMAP-Rule" id="MF_00963"/>
    </source>
</evidence>
<feature type="region of interest" description="Sigma-70 factor domain-2" evidence="6">
    <location>
        <begin position="384"/>
        <end position="454"/>
    </location>
</feature>
<sequence length="618" mass="69233">MAGNAQQQSRLKELIARGKEQGYLTYAEVNDHLPEDIADPDQVEDIIGMINDMGIRVAEEAPDEDTLMMSDHSTDESAAEEAVAALAAVESDVGRTTDPVRMYMREMGTVELLTREGEIEIAKRIEEGTREVMSALAYLPGAVASILDAYDATQDEEAPGRLSDLFSGFIDPDEGIPGVAEADVPEPEVATDLSDDEDGDSDGEEDDEDSNASEGGPDPEEARARFEQIREQNALAGAALTKHGRGSAELKAEQARLAELFSPIKLVPKHFERLVGQVRISVEQVRAQEKAVMQLCVKKAKVPRKTFIKSFPGSESNLKWLDAFQEAQPKYADRLEPLRSDIARSQRKIAFEEDMVQLTVADLKEVNRKLSIGEAKARRAKKEMVEANLRLVISIAKKYTNRGLQFLDLIQEGNIGLMKAVDKFEYRRGYKFSTYATWWIRQAITRSIADQARTIRIPVHMIETINKLNRVSRQMLQEMGREPTPEELGERLEMPEDKVRKVLKIAKEPISMETPIGDDDDSHLGDFIEDGTMLLPIDMATGEGLIEATRNVLGGLTAREAKVLRMRFGIDMNTDHTLEEVGKQFDVTRERIRQIEAKALRKLRHPSRSEPLRSFLDE</sequence>
<feature type="region of interest" description="Sigma-70 factor domain-3" evidence="6">
    <location>
        <begin position="463"/>
        <end position="539"/>
    </location>
</feature>
<protein>
    <recommendedName>
        <fullName evidence="6">RNA polymerase sigma factor RpoD</fullName>
    </recommendedName>
    <alternativeName>
        <fullName evidence="6">Sigma-70</fullName>
    </alternativeName>
</protein>
<feature type="region of interest" description="Disordered" evidence="7">
    <location>
        <begin position="172"/>
        <end position="222"/>
    </location>
</feature>
<dbReference type="NCBIfam" id="NF004208">
    <property type="entry name" value="PRK05658.1"/>
    <property type="match status" value="1"/>
</dbReference>
<feature type="DNA-binding region" description="H-T-H motif" evidence="6">
    <location>
        <begin position="578"/>
        <end position="597"/>
    </location>
</feature>
<gene>
    <name evidence="6 10" type="primary">rpoD</name>
    <name evidence="10" type="ORF">EI163_08660</name>
</gene>
<feature type="domain" description="RNA polymerase sigma-70" evidence="9">
    <location>
        <begin position="577"/>
        <end position="603"/>
    </location>
</feature>
<dbReference type="InterPro" id="IPR028630">
    <property type="entry name" value="Sigma70_RpoD"/>
</dbReference>
<dbReference type="PANTHER" id="PTHR30603">
    <property type="entry name" value="RNA POLYMERASE SIGMA FACTOR RPO"/>
    <property type="match status" value="1"/>
</dbReference>
<dbReference type="InterPro" id="IPR007631">
    <property type="entry name" value="RNA_pol_sigma_70_non-ess"/>
</dbReference>
<keyword evidence="11" id="KW-1185">Reference proteome</keyword>
<feature type="region of interest" description="Sigma-70 factor domain-4" evidence="6">
    <location>
        <begin position="552"/>
        <end position="605"/>
    </location>
</feature>
<dbReference type="PANTHER" id="PTHR30603:SF60">
    <property type="entry name" value="RNA POLYMERASE SIGMA FACTOR RPOD"/>
    <property type="match status" value="1"/>
</dbReference>
<dbReference type="InterPro" id="IPR007624">
    <property type="entry name" value="RNA_pol_sigma70_r3"/>
</dbReference>
<dbReference type="CDD" id="cd06171">
    <property type="entry name" value="Sigma70_r4"/>
    <property type="match status" value="1"/>
</dbReference>
<evidence type="ECO:0000256" key="1">
    <source>
        <dbReference type="ARBA" id="ARBA00022490"/>
    </source>
</evidence>
<dbReference type="InterPro" id="IPR014284">
    <property type="entry name" value="RNA_pol_sigma-70_dom"/>
</dbReference>
<reference evidence="10 11" key="1">
    <citation type="submission" date="2020-07" db="EMBL/GenBank/DDBJ databases">
        <title>Halophilic bacteria isolated from french cheeses.</title>
        <authorList>
            <person name="Kothe C.I."/>
            <person name="Farah-Kraiem B."/>
            <person name="Renault P."/>
            <person name="Dridi B."/>
        </authorList>
    </citation>
    <scope>NUCLEOTIDE SEQUENCE [LARGE SCALE GENOMIC DNA]</scope>
    <source>
        <strain evidence="10 11">FME16</strain>
    </source>
</reference>
<dbReference type="RefSeq" id="WP_192527423.1">
    <property type="nucleotide sequence ID" value="NZ_JABUZC010000044.1"/>
</dbReference>
<dbReference type="Pfam" id="PF04546">
    <property type="entry name" value="Sigma70_ner"/>
    <property type="match status" value="1"/>
</dbReference>
<dbReference type="Gene3D" id="1.10.10.10">
    <property type="entry name" value="Winged helix-like DNA-binding domain superfamily/Winged helix DNA-binding domain"/>
    <property type="match status" value="2"/>
</dbReference>
<dbReference type="Gene3D" id="1.10.220.120">
    <property type="entry name" value="Sigma-70 factor, region 1.1"/>
    <property type="match status" value="1"/>
</dbReference>
<keyword evidence="2 6" id="KW-0805">Transcription regulation</keyword>
<dbReference type="InterPro" id="IPR012760">
    <property type="entry name" value="RNA_pol_sigma_RpoD_C"/>
</dbReference>
<dbReference type="InterPro" id="IPR013325">
    <property type="entry name" value="RNA_pol_sigma_r2"/>
</dbReference>
<evidence type="ECO:0000256" key="4">
    <source>
        <dbReference type="ARBA" id="ARBA00023125"/>
    </source>
</evidence>
<dbReference type="InterPro" id="IPR042189">
    <property type="entry name" value="RNA_pol_sigma_70_r1_1_sf"/>
</dbReference>
<dbReference type="SUPFAM" id="SSF88946">
    <property type="entry name" value="Sigma2 domain of RNA polymerase sigma factors"/>
    <property type="match status" value="1"/>
</dbReference>
<keyword evidence="3 6" id="KW-0731">Sigma factor</keyword>
<dbReference type="InterPro" id="IPR007627">
    <property type="entry name" value="RNA_pol_sigma70_r2"/>
</dbReference>
<evidence type="ECO:0000313" key="10">
    <source>
        <dbReference type="EMBL" id="MBE0403631.1"/>
    </source>
</evidence>
<dbReference type="NCBIfam" id="TIGR02937">
    <property type="entry name" value="sigma70-ECF"/>
    <property type="match status" value="1"/>
</dbReference>
<feature type="compositionally biased region" description="Acidic residues" evidence="7">
    <location>
        <begin position="193"/>
        <end position="211"/>
    </location>
</feature>
<dbReference type="InterPro" id="IPR050239">
    <property type="entry name" value="Sigma-70_RNA_pol_init_factors"/>
</dbReference>
<evidence type="ECO:0000256" key="5">
    <source>
        <dbReference type="ARBA" id="ARBA00023163"/>
    </source>
</evidence>
<feature type="domain" description="RNA polymerase sigma-70" evidence="8">
    <location>
        <begin position="408"/>
        <end position="421"/>
    </location>
</feature>
<dbReference type="Pfam" id="PF04539">
    <property type="entry name" value="Sigma70_r3"/>
    <property type="match status" value="1"/>
</dbReference>
<comment type="similarity">
    <text evidence="6">Belongs to the sigma-70 factor family. RpoD/SigA subfamily.</text>
</comment>
<comment type="function">
    <text evidence="6">Sigma factors are initiation factors that promote the attachment of RNA polymerase to specific initiation sites and are then released. This sigma factor is the primary sigma factor during exponential growth.</text>
</comment>
<accession>A0ABR9FB67</accession>
<dbReference type="InterPro" id="IPR000943">
    <property type="entry name" value="RNA_pol_sigma70"/>
</dbReference>
<dbReference type="InterPro" id="IPR036388">
    <property type="entry name" value="WH-like_DNA-bd_sf"/>
</dbReference>
<feature type="short sequence motif" description="Interaction with polymerase core subunit RpoC" evidence="6">
    <location>
        <begin position="408"/>
        <end position="411"/>
    </location>
</feature>
<dbReference type="HAMAP" id="MF_00963">
    <property type="entry name" value="Sigma70_RpoD_SigA"/>
    <property type="match status" value="1"/>
</dbReference>
<dbReference type="InterPro" id="IPR007127">
    <property type="entry name" value="RNA_pol_sigma_70_r1_1"/>
</dbReference>
<comment type="subcellular location">
    <subcellularLocation>
        <location evidence="6">Cytoplasm</location>
    </subcellularLocation>
</comment>
<dbReference type="PROSITE" id="PS00715">
    <property type="entry name" value="SIGMA70_1"/>
    <property type="match status" value="1"/>
</dbReference>
<dbReference type="EMBL" id="RRZC01000007">
    <property type="protein sequence ID" value="MBE0403631.1"/>
    <property type="molecule type" value="Genomic_DNA"/>
</dbReference>
<dbReference type="InterPro" id="IPR009042">
    <property type="entry name" value="RNA_pol_sigma70_r1_2"/>
</dbReference>
<comment type="subunit">
    <text evidence="6">Interacts transiently with the RNA polymerase catalytic core.</text>
</comment>
<dbReference type="PROSITE" id="PS00716">
    <property type="entry name" value="SIGMA70_2"/>
    <property type="match status" value="1"/>
</dbReference>
<organism evidence="10 11">
    <name type="scientific">Halomonas citrativorans</name>
    <dbReference type="NCBI Taxonomy" id="2742612"/>
    <lineage>
        <taxon>Bacteria</taxon>
        <taxon>Pseudomonadati</taxon>
        <taxon>Pseudomonadota</taxon>
        <taxon>Gammaproteobacteria</taxon>
        <taxon>Oceanospirillales</taxon>
        <taxon>Halomonadaceae</taxon>
        <taxon>Halomonas</taxon>
    </lineage>
</organism>
<dbReference type="Pfam" id="PF04542">
    <property type="entry name" value="Sigma70_r2"/>
    <property type="match status" value="1"/>
</dbReference>
<name>A0ABR9FB67_9GAMM</name>
<dbReference type="Gene3D" id="1.10.601.10">
    <property type="entry name" value="RNA Polymerase Primary Sigma Factor"/>
    <property type="match status" value="1"/>
</dbReference>
<comment type="caution">
    <text evidence="10">The sequence shown here is derived from an EMBL/GenBank/DDBJ whole genome shotgun (WGS) entry which is preliminary data.</text>
</comment>
<keyword evidence="1 6" id="KW-0963">Cytoplasm</keyword>
<dbReference type="InterPro" id="IPR013324">
    <property type="entry name" value="RNA_pol_sigma_r3/r4-like"/>
</dbReference>
<evidence type="ECO:0000259" key="9">
    <source>
        <dbReference type="PROSITE" id="PS00716"/>
    </source>
</evidence>
<evidence type="ECO:0000256" key="3">
    <source>
        <dbReference type="ARBA" id="ARBA00023082"/>
    </source>
</evidence>